<evidence type="ECO:0000256" key="1">
    <source>
        <dbReference type="ARBA" id="ARBA00009981"/>
    </source>
</evidence>
<dbReference type="AlphaFoldDB" id="A0A250KW93"/>
<dbReference type="EMBL" id="AP017928">
    <property type="protein sequence ID" value="BBA34039.1"/>
    <property type="molecule type" value="Genomic_DNA"/>
</dbReference>
<reference evidence="3 4" key="1">
    <citation type="submission" date="2016-12" db="EMBL/GenBank/DDBJ databases">
        <title>Genome sequencing of Methylocaldum marinum.</title>
        <authorList>
            <person name="Takeuchi M."/>
            <person name="Kamagata Y."/>
            <person name="Hiraoka S."/>
            <person name="Oshima K."/>
            <person name="Hattori M."/>
            <person name="Iwasaki W."/>
        </authorList>
    </citation>
    <scope>NUCLEOTIDE SEQUENCE [LARGE SCALE GENOMIC DNA]</scope>
    <source>
        <strain evidence="3 4">S8</strain>
    </source>
</reference>
<dbReference type="NCBIfam" id="TIGR01552">
    <property type="entry name" value="phd_fam"/>
    <property type="match status" value="1"/>
</dbReference>
<dbReference type="Proteomes" id="UP000266313">
    <property type="component" value="Chromosome"/>
</dbReference>
<evidence type="ECO:0000313" key="4">
    <source>
        <dbReference type="Proteomes" id="UP000266313"/>
    </source>
</evidence>
<dbReference type="Pfam" id="PF02604">
    <property type="entry name" value="PhdYeFM_antitox"/>
    <property type="match status" value="1"/>
</dbReference>
<accession>A0A250KW93</accession>
<evidence type="ECO:0000256" key="2">
    <source>
        <dbReference type="RuleBase" id="RU362080"/>
    </source>
</evidence>
<dbReference type="RefSeq" id="WP_119629527.1">
    <property type="nucleotide sequence ID" value="NZ_AP017928.1"/>
</dbReference>
<comment type="similarity">
    <text evidence="1 2">Belongs to the phD/YefM antitoxin family.</text>
</comment>
<proteinExistence type="inferred from homology"/>
<name>A0A250KW93_9GAMM</name>
<comment type="function">
    <text evidence="2">Antitoxin component of a type II toxin-antitoxin (TA) system.</text>
</comment>
<dbReference type="Gene3D" id="3.40.1620.10">
    <property type="entry name" value="YefM-like domain"/>
    <property type="match status" value="1"/>
</dbReference>
<sequence length="95" mass="10479">MKVTAAEFKAKCLKLMDEVSKTHEPIVITKRGKPIAKLMPIEEPSETQFGYMKGTVTVLGDVVSPVDESWSALTGDEDDLYSELGHNSRPIDGNR</sequence>
<keyword evidence="4" id="KW-1185">Reference proteome</keyword>
<organism evidence="3 4">
    <name type="scientific">Methylocaldum marinum</name>
    <dbReference type="NCBI Taxonomy" id="1432792"/>
    <lineage>
        <taxon>Bacteria</taxon>
        <taxon>Pseudomonadati</taxon>
        <taxon>Pseudomonadota</taxon>
        <taxon>Gammaproteobacteria</taxon>
        <taxon>Methylococcales</taxon>
        <taxon>Methylococcaceae</taxon>
        <taxon>Methylocaldum</taxon>
    </lineage>
</organism>
<dbReference type="KEGG" id="mmai:sS8_2087"/>
<dbReference type="InterPro" id="IPR006442">
    <property type="entry name" value="Antitoxin_Phd/YefM"/>
</dbReference>
<evidence type="ECO:0000313" key="3">
    <source>
        <dbReference type="EMBL" id="BBA34039.1"/>
    </source>
</evidence>
<protein>
    <recommendedName>
        <fullName evidence="2">Antitoxin</fullName>
    </recommendedName>
</protein>
<dbReference type="InterPro" id="IPR036165">
    <property type="entry name" value="YefM-like_sf"/>
</dbReference>
<dbReference type="OrthoDB" id="9800503at2"/>
<gene>
    <name evidence="3" type="ORF">sS8_2087</name>
</gene>
<dbReference type="SUPFAM" id="SSF143120">
    <property type="entry name" value="YefM-like"/>
    <property type="match status" value="1"/>
</dbReference>